<reference evidence="9 10" key="1">
    <citation type="submission" date="2012-01" db="EMBL/GenBank/DDBJ databases">
        <title>The Genome Sequence of Facklamia languida CCUG 37842.</title>
        <authorList>
            <consortium name="The Broad Institute Genome Sequencing Platform"/>
            <person name="Earl A."/>
            <person name="Ward D."/>
            <person name="Feldgarden M."/>
            <person name="Gevers D."/>
            <person name="Huys G."/>
            <person name="Young S.K."/>
            <person name="Zeng Q."/>
            <person name="Gargeya S."/>
            <person name="Fitzgerald M."/>
            <person name="Haas B."/>
            <person name="Abouelleil A."/>
            <person name="Alvarado L."/>
            <person name="Arachchi H.M."/>
            <person name="Berlin A."/>
            <person name="Chapman S.B."/>
            <person name="Gearin G."/>
            <person name="Goldberg J."/>
            <person name="Griggs A."/>
            <person name="Gujja S."/>
            <person name="Hansen M."/>
            <person name="Heiman D."/>
            <person name="Howarth C."/>
            <person name="Larimer J."/>
            <person name="Lui A."/>
            <person name="MacDonald P.J.P."/>
            <person name="McCowen C."/>
            <person name="Montmayeur A."/>
            <person name="Murphy C."/>
            <person name="Neiman D."/>
            <person name="Pearson M."/>
            <person name="Priest M."/>
            <person name="Roberts A."/>
            <person name="Saif S."/>
            <person name="Shea T."/>
            <person name="Sisk P."/>
            <person name="Stolte C."/>
            <person name="Sykes S."/>
            <person name="Wortman J."/>
            <person name="Nusbaum C."/>
            <person name="Birren B."/>
        </authorList>
    </citation>
    <scope>NUCLEOTIDE SEQUENCE [LARGE SCALE GENOMIC DNA]</scope>
    <source>
        <strain evidence="9 10">CCUG 37842</strain>
    </source>
</reference>
<dbReference type="Gene3D" id="1.20.81.30">
    <property type="entry name" value="Type II secretion system (T2SS), domain F"/>
    <property type="match status" value="2"/>
</dbReference>
<keyword evidence="10" id="KW-1185">Reference proteome</keyword>
<dbReference type="PATRIC" id="fig|883113.3.peg.379"/>
<dbReference type="Proteomes" id="UP000006190">
    <property type="component" value="Unassembled WGS sequence"/>
</dbReference>
<dbReference type="InterPro" id="IPR047692">
    <property type="entry name" value="T4P_ComGB"/>
</dbReference>
<evidence type="ECO:0000256" key="3">
    <source>
        <dbReference type="ARBA" id="ARBA00022475"/>
    </source>
</evidence>
<dbReference type="InterPro" id="IPR018076">
    <property type="entry name" value="T2SS_GspF_dom"/>
</dbReference>
<feature type="transmembrane region" description="Helical" evidence="7">
    <location>
        <begin position="168"/>
        <end position="198"/>
    </location>
</feature>
<evidence type="ECO:0000256" key="6">
    <source>
        <dbReference type="ARBA" id="ARBA00023136"/>
    </source>
</evidence>
<dbReference type="eggNOG" id="COG1459">
    <property type="taxonomic scope" value="Bacteria"/>
</dbReference>
<proteinExistence type="inferred from homology"/>
<organism evidence="9 10">
    <name type="scientific">Facklamia languida CCUG 37842</name>
    <dbReference type="NCBI Taxonomy" id="883113"/>
    <lineage>
        <taxon>Bacteria</taxon>
        <taxon>Bacillati</taxon>
        <taxon>Bacillota</taxon>
        <taxon>Bacilli</taxon>
        <taxon>Lactobacillales</taxon>
        <taxon>Aerococcaceae</taxon>
        <taxon>Facklamia</taxon>
    </lineage>
</organism>
<comment type="subcellular location">
    <subcellularLocation>
        <location evidence="1">Cell membrane</location>
        <topology evidence="1">Multi-pass membrane protein</topology>
    </subcellularLocation>
</comment>
<evidence type="ECO:0000313" key="9">
    <source>
        <dbReference type="EMBL" id="EHR37746.1"/>
    </source>
</evidence>
<accession>H3NHU7</accession>
<evidence type="ECO:0000256" key="1">
    <source>
        <dbReference type="ARBA" id="ARBA00004651"/>
    </source>
</evidence>
<dbReference type="InterPro" id="IPR003004">
    <property type="entry name" value="GspF/PilC"/>
</dbReference>
<sequence length="356" mass="41170">MDISVHKPITTLRLFKKDPLKLKAKERQYFIHTLAELLNQGFSINQSLSFFKILLPKREQVIDYLLNELKKGNRFEEALKPLGFSNKVISQMFFAQKQGRFNACLMEIASYLKLMTDYQHKLVKALLYPVFLVIFLVGLLFGLRKFMLPQILTFISEEALNNQPLARWLIIAFTYLPQLTITGMALVILIYLACDIFLHKKTLIERLQLLARLPVIRKYIRSFCSYRLAEEFGYFFESGFSIQQILALLAAYPIDPLLSHLASLLEENFLKGISLTDSLKELDIFTDEFPMMVYQGEITSQTGAKCRLYAQKVFADTLEDLNNKINLIQPLLFILIAIVIIAMYLLLMLPMLTIEI</sequence>
<dbReference type="EMBL" id="AGEG01000003">
    <property type="protein sequence ID" value="EHR37746.1"/>
    <property type="molecule type" value="Genomic_DNA"/>
</dbReference>
<comment type="caution">
    <text evidence="9">The sequence shown here is derived from an EMBL/GenBank/DDBJ whole genome shotgun (WGS) entry which is preliminary data.</text>
</comment>
<dbReference type="GO" id="GO:0005886">
    <property type="term" value="C:plasma membrane"/>
    <property type="evidence" value="ECO:0007669"/>
    <property type="project" value="UniProtKB-SubCell"/>
</dbReference>
<evidence type="ECO:0000313" key="10">
    <source>
        <dbReference type="Proteomes" id="UP000006190"/>
    </source>
</evidence>
<evidence type="ECO:0000256" key="2">
    <source>
        <dbReference type="ARBA" id="ARBA00005745"/>
    </source>
</evidence>
<evidence type="ECO:0000256" key="5">
    <source>
        <dbReference type="ARBA" id="ARBA00022989"/>
    </source>
</evidence>
<dbReference type="OrthoDB" id="2134211at2"/>
<dbReference type="PANTHER" id="PTHR30012:SF0">
    <property type="entry name" value="TYPE II SECRETION SYSTEM PROTEIN F-RELATED"/>
    <property type="match status" value="1"/>
</dbReference>
<feature type="transmembrane region" description="Helical" evidence="7">
    <location>
        <begin position="331"/>
        <end position="354"/>
    </location>
</feature>
<dbReference type="HOGENOM" id="CLU_035032_1_0_9"/>
<dbReference type="InterPro" id="IPR042094">
    <property type="entry name" value="T2SS_GspF_sf"/>
</dbReference>
<keyword evidence="4 7" id="KW-0812">Transmembrane</keyword>
<keyword evidence="5 7" id="KW-1133">Transmembrane helix</keyword>
<dbReference type="Pfam" id="PF00482">
    <property type="entry name" value="T2SSF"/>
    <property type="match status" value="2"/>
</dbReference>
<dbReference type="AlphaFoldDB" id="H3NHU7"/>
<comment type="similarity">
    <text evidence="2">Belongs to the GSP F family.</text>
</comment>
<dbReference type="RefSeq" id="WP_006308322.1">
    <property type="nucleotide sequence ID" value="NZ_JH601133.1"/>
</dbReference>
<evidence type="ECO:0000256" key="7">
    <source>
        <dbReference type="SAM" id="Phobius"/>
    </source>
</evidence>
<dbReference type="NCBIfam" id="NF041012">
    <property type="entry name" value="T4P_ComGB"/>
    <property type="match status" value="1"/>
</dbReference>
<keyword evidence="3" id="KW-1003">Cell membrane</keyword>
<evidence type="ECO:0000256" key="4">
    <source>
        <dbReference type="ARBA" id="ARBA00022692"/>
    </source>
</evidence>
<dbReference type="PANTHER" id="PTHR30012">
    <property type="entry name" value="GENERAL SECRETION PATHWAY PROTEIN"/>
    <property type="match status" value="1"/>
</dbReference>
<evidence type="ECO:0000259" key="8">
    <source>
        <dbReference type="Pfam" id="PF00482"/>
    </source>
</evidence>
<gene>
    <name evidence="9" type="ORF">HMPREF9708_00375</name>
</gene>
<dbReference type="STRING" id="883113.HMPREF9708_00375"/>
<name>H3NHU7_9LACT</name>
<dbReference type="PRINTS" id="PR00812">
    <property type="entry name" value="BCTERIALGSPF"/>
</dbReference>
<feature type="transmembrane region" description="Helical" evidence="7">
    <location>
        <begin position="125"/>
        <end position="148"/>
    </location>
</feature>
<feature type="domain" description="Type II secretion system protein GspF" evidence="8">
    <location>
        <begin position="30"/>
        <end position="149"/>
    </location>
</feature>
<feature type="domain" description="Type II secretion system protein GspF" evidence="8">
    <location>
        <begin position="230"/>
        <end position="350"/>
    </location>
</feature>
<keyword evidence="6 7" id="KW-0472">Membrane</keyword>
<protein>
    <recommendedName>
        <fullName evidence="8">Type II secretion system protein GspF domain-containing protein</fullName>
    </recommendedName>
</protein>